<protein>
    <submittedName>
        <fullName evidence="1">Uncharacterized protein</fullName>
    </submittedName>
</protein>
<gene>
    <name evidence="1" type="ORF">MM415B06032_0001</name>
</gene>
<evidence type="ECO:0000313" key="1">
    <source>
        <dbReference type="EMBL" id="QJA97641.1"/>
    </source>
</evidence>
<name>A0A6M3LXI0_9ZZZZ</name>
<sequence length="85" mass="9931">MGAQVIKLFPTDLDDFLDFIGTAYREGRLKEFICICNTEYPKGRPHKLKSEIPKYWFGTNCLKALGLLEVMKDEIFAYLHENQEE</sequence>
<dbReference type="EMBL" id="MT143512">
    <property type="protein sequence ID" value="QJA97641.1"/>
    <property type="molecule type" value="Genomic_DNA"/>
</dbReference>
<accession>A0A6M3LXI0</accession>
<dbReference type="AlphaFoldDB" id="A0A6M3LXI0"/>
<organism evidence="1">
    <name type="scientific">viral metagenome</name>
    <dbReference type="NCBI Taxonomy" id="1070528"/>
    <lineage>
        <taxon>unclassified sequences</taxon>
        <taxon>metagenomes</taxon>
        <taxon>organismal metagenomes</taxon>
    </lineage>
</organism>
<proteinExistence type="predicted"/>
<reference evidence="1" key="1">
    <citation type="submission" date="2020-03" db="EMBL/GenBank/DDBJ databases">
        <title>The deep terrestrial virosphere.</title>
        <authorList>
            <person name="Holmfeldt K."/>
            <person name="Nilsson E."/>
            <person name="Simone D."/>
            <person name="Lopez-Fernandez M."/>
            <person name="Wu X."/>
            <person name="de Brujin I."/>
            <person name="Lundin D."/>
            <person name="Andersson A."/>
            <person name="Bertilsson S."/>
            <person name="Dopson M."/>
        </authorList>
    </citation>
    <scope>NUCLEOTIDE SEQUENCE</scope>
    <source>
        <strain evidence="1">MM415B06032</strain>
    </source>
</reference>